<organism evidence="1 2">
    <name type="scientific">[Clostridium] methylpentosum DSM 5476</name>
    <dbReference type="NCBI Taxonomy" id="537013"/>
    <lineage>
        <taxon>Bacteria</taxon>
        <taxon>Bacillati</taxon>
        <taxon>Bacillota</taxon>
        <taxon>Clostridia</taxon>
        <taxon>Eubacteriales</taxon>
        <taxon>Oscillospiraceae</taxon>
        <taxon>Oscillospiraceae incertae sedis</taxon>
    </lineage>
</organism>
<gene>
    <name evidence="1" type="ORF">CLOSTMETH_03707</name>
</gene>
<sequence>MRFGEKPFIKHPFNDLLFELSSIWLPSEHKNAPLPLNSLSHCLTFGVHFICRGRKALAKEKPTDEK</sequence>
<evidence type="ECO:0000313" key="1">
    <source>
        <dbReference type="EMBL" id="EEG28658.1"/>
    </source>
</evidence>
<accession>C0EIL2</accession>
<dbReference type="HOGENOM" id="CLU_2823530_0_0_9"/>
<comment type="caution">
    <text evidence="1">The sequence shown here is derived from an EMBL/GenBank/DDBJ whole genome shotgun (WGS) entry which is preliminary data.</text>
</comment>
<name>C0EIL2_9FIRM</name>
<dbReference type="Proteomes" id="UP000003340">
    <property type="component" value="Unassembled WGS sequence"/>
</dbReference>
<dbReference type="AlphaFoldDB" id="C0EIL2"/>
<proteinExistence type="predicted"/>
<dbReference type="EMBL" id="ACEC01000128">
    <property type="protein sequence ID" value="EEG28658.1"/>
    <property type="molecule type" value="Genomic_DNA"/>
</dbReference>
<evidence type="ECO:0000313" key="2">
    <source>
        <dbReference type="Proteomes" id="UP000003340"/>
    </source>
</evidence>
<reference evidence="1 2" key="1">
    <citation type="submission" date="2009-01" db="EMBL/GenBank/DDBJ databases">
        <authorList>
            <person name="Fulton L."/>
            <person name="Clifton S."/>
            <person name="Fulton B."/>
            <person name="Xu J."/>
            <person name="Minx P."/>
            <person name="Pepin K.H."/>
            <person name="Johnson M."/>
            <person name="Bhonagiri V."/>
            <person name="Nash W.E."/>
            <person name="Mardis E.R."/>
            <person name="Wilson R.K."/>
        </authorList>
    </citation>
    <scope>NUCLEOTIDE SEQUENCE [LARGE SCALE GENOMIC DNA]</scope>
    <source>
        <strain evidence="1 2">DSM 5476</strain>
    </source>
</reference>
<dbReference type="STRING" id="537013.CLOSTMETH_03707"/>
<reference evidence="1 2" key="2">
    <citation type="submission" date="2009-02" db="EMBL/GenBank/DDBJ databases">
        <title>Draft genome sequence of Clostridium methylpentosum (DSM 5476).</title>
        <authorList>
            <person name="Sudarsanam P."/>
            <person name="Ley R."/>
            <person name="Guruge J."/>
            <person name="Turnbaugh P.J."/>
            <person name="Mahowald M."/>
            <person name="Liep D."/>
            <person name="Gordon J."/>
        </authorList>
    </citation>
    <scope>NUCLEOTIDE SEQUENCE [LARGE SCALE GENOMIC DNA]</scope>
    <source>
        <strain evidence="1 2">DSM 5476</strain>
    </source>
</reference>
<keyword evidence="2" id="KW-1185">Reference proteome</keyword>
<protein>
    <submittedName>
        <fullName evidence="1">Uncharacterized protein</fullName>
    </submittedName>
</protein>